<dbReference type="EMBL" id="BEZZ01169592">
    <property type="protein sequence ID" value="GCC45605.1"/>
    <property type="molecule type" value="Genomic_DNA"/>
</dbReference>
<evidence type="ECO:0000313" key="2">
    <source>
        <dbReference type="Proteomes" id="UP000287033"/>
    </source>
</evidence>
<comment type="caution">
    <text evidence="1">The sequence shown here is derived from an EMBL/GenBank/DDBJ whole genome shotgun (WGS) entry which is preliminary data.</text>
</comment>
<dbReference type="AlphaFoldDB" id="A0A401TSK4"/>
<reference evidence="1 2" key="1">
    <citation type="journal article" date="2018" name="Nat. Ecol. Evol.">
        <title>Shark genomes provide insights into elasmobranch evolution and the origin of vertebrates.</title>
        <authorList>
            <person name="Hara Y"/>
            <person name="Yamaguchi K"/>
            <person name="Onimaru K"/>
            <person name="Kadota M"/>
            <person name="Koyanagi M"/>
            <person name="Keeley SD"/>
            <person name="Tatsumi K"/>
            <person name="Tanaka K"/>
            <person name="Motone F"/>
            <person name="Kageyama Y"/>
            <person name="Nozu R"/>
            <person name="Adachi N"/>
            <person name="Nishimura O"/>
            <person name="Nakagawa R"/>
            <person name="Tanegashima C"/>
            <person name="Kiyatake I"/>
            <person name="Matsumoto R"/>
            <person name="Murakumo K"/>
            <person name="Nishida K"/>
            <person name="Terakita A"/>
            <person name="Kuratani S"/>
            <person name="Sato K"/>
            <person name="Hyodo S Kuraku.S."/>
        </authorList>
    </citation>
    <scope>NUCLEOTIDE SEQUENCE [LARGE SCALE GENOMIC DNA]</scope>
</reference>
<dbReference type="Proteomes" id="UP000287033">
    <property type="component" value="Unassembled WGS sequence"/>
</dbReference>
<organism evidence="1 2">
    <name type="scientific">Chiloscyllium punctatum</name>
    <name type="common">Brownbanded bambooshark</name>
    <name type="synonym">Hemiscyllium punctatum</name>
    <dbReference type="NCBI Taxonomy" id="137246"/>
    <lineage>
        <taxon>Eukaryota</taxon>
        <taxon>Metazoa</taxon>
        <taxon>Chordata</taxon>
        <taxon>Craniata</taxon>
        <taxon>Vertebrata</taxon>
        <taxon>Chondrichthyes</taxon>
        <taxon>Elasmobranchii</taxon>
        <taxon>Galeomorphii</taxon>
        <taxon>Galeoidea</taxon>
        <taxon>Orectolobiformes</taxon>
        <taxon>Hemiscylliidae</taxon>
        <taxon>Chiloscyllium</taxon>
    </lineage>
</organism>
<feature type="non-terminal residue" evidence="1">
    <location>
        <position position="252"/>
    </location>
</feature>
<sequence length="252" mass="27066">MEAQHVDDCVLDIVGRDADGAVLDIGMAALVTRDLDPERLLLILLGKCYDAARKRRREQQGAPGVRRGFEDEFHVFAKTEIEHLVGLVEHDDAQSGDVETAAAQMVAQPAGRPDHDVGALSQLALLAARIHAADAGHDAAIGMFVKPGELALDLQGELARRRHDQRQWRAGRLEPLGVAEQIPCHGQSIGNGLARAGLGRNQEVAADGVVGQHGELDGGRLFVVALSQGAGERRTCGRKGHEMGNLDWSGRR</sequence>
<protein>
    <submittedName>
        <fullName evidence="1">Uncharacterized protein</fullName>
    </submittedName>
</protein>
<dbReference type="AntiFam" id="ANF00149">
    <property type="entry name" value="Shadow ORF (opposite cshA)"/>
</dbReference>
<gene>
    <name evidence="1" type="ORF">chiPu_0029900</name>
</gene>
<evidence type="ECO:0000313" key="1">
    <source>
        <dbReference type="EMBL" id="GCC45605.1"/>
    </source>
</evidence>
<keyword evidence="2" id="KW-1185">Reference proteome</keyword>
<accession>A0A401TSK4</accession>
<proteinExistence type="predicted"/>
<name>A0A401TSK4_CHIPU</name>